<dbReference type="Pfam" id="PF05488">
    <property type="entry name" value="PAAR_motif"/>
    <property type="match status" value="1"/>
</dbReference>
<sequence>MHCDPSPSCHAGSLSGGSSSVFVNGKPLGRVGDAVDCGSVVAAGSSNVFAGG</sequence>
<reference evidence="1" key="1">
    <citation type="journal article" date="2015" name="MBio">
        <title>Eco-Evolutionary Dynamics of Episomes among Ecologically Cohesive Bacterial Populations.</title>
        <authorList>
            <person name="Xue H."/>
            <person name="Cordero O.X."/>
            <person name="Camas F.M."/>
            <person name="Trimble W."/>
            <person name="Meyer F."/>
            <person name="Guglielmini J."/>
            <person name="Rocha E.P."/>
            <person name="Polz M.F."/>
        </authorList>
    </citation>
    <scope>NUCLEOTIDE SEQUENCE</scope>
    <source>
        <strain evidence="1">1F_97</strain>
    </source>
</reference>
<proteinExistence type="predicted"/>
<dbReference type="AlphaFoldDB" id="A0A0H3ZME0"/>
<dbReference type="Gene3D" id="2.60.200.60">
    <property type="match status" value="1"/>
</dbReference>
<evidence type="ECO:0000313" key="1">
    <source>
        <dbReference type="EMBL" id="AKN37320.1"/>
    </source>
</evidence>
<dbReference type="InterPro" id="IPR008727">
    <property type="entry name" value="PAAR_motif"/>
</dbReference>
<accession>A0A0H3ZME0</accession>
<organism evidence="1">
    <name type="scientific">Vibrio sp. 1F_97</name>
    <dbReference type="NCBI Taxonomy" id="1652827"/>
    <lineage>
        <taxon>Bacteria</taxon>
        <taxon>Pseudomonadati</taxon>
        <taxon>Pseudomonadota</taxon>
        <taxon>Gammaproteobacteria</taxon>
        <taxon>Vibrionales</taxon>
        <taxon>Vibrionaceae</taxon>
        <taxon>Vibrio</taxon>
    </lineage>
</organism>
<dbReference type="EMBL" id="KP795532">
    <property type="protein sequence ID" value="AKN37320.1"/>
    <property type="molecule type" value="Genomic_DNA"/>
</dbReference>
<evidence type="ECO:0008006" key="2">
    <source>
        <dbReference type="Google" id="ProtNLM"/>
    </source>
</evidence>
<name>A0A0H3ZME0_9VIBR</name>
<protein>
    <recommendedName>
        <fullName evidence="2">Uropathogenic specific protein</fullName>
    </recommendedName>
</protein>